<dbReference type="EMBL" id="FNMU01000003">
    <property type="protein sequence ID" value="SDW49367.1"/>
    <property type="molecule type" value="Genomic_DNA"/>
</dbReference>
<dbReference type="Proteomes" id="UP000267921">
    <property type="component" value="Unassembled WGS sequence"/>
</dbReference>
<dbReference type="CDD" id="cd04250">
    <property type="entry name" value="AAK_NAGK-C"/>
    <property type="match status" value="1"/>
</dbReference>
<sequence>MSEGHYKKENILIEALPYIRDFYDSFMVIKVGGHAMVDPEIMSAIVEDIVLLRFVGIHPVIVHGGGPEITEKMEQMGKKPEFVGGLRITDDETVEIARMVLVGSINTKIVSLIGQHGAKGVGLSGKDGKMIMARKKPAQKIMIEDIEHSVDLGWVGETEIINPELIHIVTEQGYIPVISPIAVDNEGNALNINADTVAGDIAKSLQAKKLILMTDVAGLMRDPSDTTTRISRVLAPQVEDLIDEGIIGGGMIPKMRSASTSVENGVERVHIINGSVPHSILLELFTDGGIGTMVF</sequence>
<dbReference type="GO" id="GO:0042450">
    <property type="term" value="P:L-arginine biosynthetic process via ornithine"/>
    <property type="evidence" value="ECO:0007669"/>
    <property type="project" value="UniProtKB-UniRule"/>
</dbReference>
<dbReference type="InterPro" id="IPR036393">
    <property type="entry name" value="AceGlu_kinase-like_sf"/>
</dbReference>
<reference evidence="11 15" key="3">
    <citation type="submission" date="2018-10" db="EMBL/GenBank/DDBJ databases">
        <title>Cultivation of a novel Methanohalophilus strain from Kebrit Deep of the Red Sea and a genomic comparison of members of the genus Methanohalophilus.</title>
        <authorList>
            <person name="Guan Y."/>
            <person name="Ngugi D.K."/>
            <person name="Stingl U."/>
        </authorList>
    </citation>
    <scope>NUCLEOTIDE SEQUENCE [LARGE SCALE GENOMIC DNA]</scope>
    <source>
        <strain evidence="11 15">DSM 3094</strain>
    </source>
</reference>
<keyword evidence="13" id="KW-1185">Reference proteome</keyword>
<evidence type="ECO:0000313" key="14">
    <source>
        <dbReference type="Proteomes" id="UP000198669"/>
    </source>
</evidence>
<feature type="binding site" evidence="8">
    <location>
        <position position="87"/>
    </location>
    <ligand>
        <name>substrate</name>
    </ligand>
</feature>
<dbReference type="InterPro" id="IPR041727">
    <property type="entry name" value="NAGK-C"/>
</dbReference>
<evidence type="ECO:0000256" key="8">
    <source>
        <dbReference type="HAMAP-Rule" id="MF_00082"/>
    </source>
</evidence>
<dbReference type="STRING" id="2177.BHR79_07410"/>
<dbReference type="UniPathway" id="UPA00068">
    <property type="reaction ID" value="UER00107"/>
</dbReference>
<dbReference type="Pfam" id="PF00696">
    <property type="entry name" value="AA_kinase"/>
    <property type="match status" value="1"/>
</dbReference>
<dbReference type="PRINTS" id="PR00474">
    <property type="entry name" value="GLU5KINASE"/>
</dbReference>
<reference evidence="12 14" key="2">
    <citation type="submission" date="2016-10" db="EMBL/GenBank/DDBJ databases">
        <authorList>
            <person name="de Groot N.N."/>
        </authorList>
    </citation>
    <scope>NUCLEOTIDE SEQUENCE [LARGE SCALE GENOMIC DNA]</scope>
    <source>
        <strain evidence="12 14">Z-7982</strain>
    </source>
</reference>
<gene>
    <name evidence="8 11" type="primary">argB</name>
    <name evidence="10" type="ORF">BHR79_07410</name>
    <name evidence="11" type="ORF">EFE40_02820</name>
    <name evidence="12" type="ORF">SAMN04515625_1028</name>
</gene>
<evidence type="ECO:0000256" key="2">
    <source>
        <dbReference type="ARBA" id="ARBA00022571"/>
    </source>
</evidence>
<dbReference type="Proteomes" id="UP000198669">
    <property type="component" value="Unassembled WGS sequence"/>
</dbReference>
<evidence type="ECO:0000313" key="13">
    <source>
        <dbReference type="Proteomes" id="UP000186879"/>
    </source>
</evidence>
<dbReference type="Proteomes" id="UP000186879">
    <property type="component" value="Chromosome"/>
</dbReference>
<feature type="site" description="Transition state stabilizer" evidence="8">
    <location>
        <position position="254"/>
    </location>
</feature>
<dbReference type="KEGG" id="mhaz:BHR79_07410"/>
<keyword evidence="4 8" id="KW-0808">Transferase</keyword>
<dbReference type="GeneID" id="30583583"/>
<evidence type="ECO:0000256" key="6">
    <source>
        <dbReference type="ARBA" id="ARBA00022777"/>
    </source>
</evidence>
<evidence type="ECO:0000256" key="4">
    <source>
        <dbReference type="ARBA" id="ARBA00022679"/>
    </source>
</evidence>
<organism evidence="10 13">
    <name type="scientific">Methanohalophilus halophilus</name>
    <dbReference type="NCBI Taxonomy" id="2177"/>
    <lineage>
        <taxon>Archaea</taxon>
        <taxon>Methanobacteriati</taxon>
        <taxon>Methanobacteriota</taxon>
        <taxon>Stenosarchaea group</taxon>
        <taxon>Methanomicrobia</taxon>
        <taxon>Methanosarcinales</taxon>
        <taxon>Methanosarcinaceae</taxon>
        <taxon>Methanohalophilus</taxon>
    </lineage>
</organism>
<comment type="subcellular location">
    <subcellularLocation>
        <location evidence="8">Cytoplasm</location>
    </subcellularLocation>
</comment>
<dbReference type="SUPFAM" id="SSF53633">
    <property type="entry name" value="Carbamate kinase-like"/>
    <property type="match status" value="1"/>
</dbReference>
<dbReference type="InterPro" id="IPR001057">
    <property type="entry name" value="Glu/AcGlu_kinase"/>
</dbReference>
<keyword evidence="8" id="KW-0963">Cytoplasm</keyword>
<dbReference type="GO" id="GO:0005737">
    <property type="term" value="C:cytoplasm"/>
    <property type="evidence" value="ECO:0007669"/>
    <property type="project" value="UniProtKB-SubCell"/>
</dbReference>
<dbReference type="HAMAP" id="MF_00082">
    <property type="entry name" value="ArgB"/>
    <property type="match status" value="1"/>
</dbReference>
<feature type="domain" description="Aspartate/glutamate/uridylate kinase" evidence="9">
    <location>
        <begin position="27"/>
        <end position="273"/>
    </location>
</feature>
<feature type="site" description="Transition state stabilizer" evidence="8">
    <location>
        <position position="30"/>
    </location>
</feature>
<dbReference type="AlphaFoldDB" id="A0A1L3Q544"/>
<proteinExistence type="inferred from homology"/>
<protein>
    <recommendedName>
        <fullName evidence="8">Acetylglutamate kinase</fullName>
        <ecNumber evidence="8">2.7.2.8</ecNumber>
    </recommendedName>
    <alternativeName>
        <fullName evidence="8">N-acetyl-L-glutamate 5-phosphotransferase</fullName>
    </alternativeName>
    <alternativeName>
        <fullName evidence="8">NAG kinase</fullName>
        <shortName evidence="8">NAGK</shortName>
    </alternativeName>
</protein>
<dbReference type="GO" id="GO:0003991">
    <property type="term" value="F:acetylglutamate kinase activity"/>
    <property type="evidence" value="ECO:0007669"/>
    <property type="project" value="UniProtKB-UniRule"/>
</dbReference>
<evidence type="ECO:0000313" key="11">
    <source>
        <dbReference type="EMBL" id="RNI09998.1"/>
    </source>
</evidence>
<dbReference type="EC" id="2.7.2.8" evidence="8"/>
<dbReference type="PANTHER" id="PTHR23342">
    <property type="entry name" value="N-ACETYLGLUTAMATE SYNTHASE"/>
    <property type="match status" value="1"/>
</dbReference>
<dbReference type="RefSeq" id="WP_072562342.1">
    <property type="nucleotide sequence ID" value="NZ_CP017921.1"/>
</dbReference>
<comment type="pathway">
    <text evidence="1 8">Amino-acid biosynthesis; L-arginine biosynthesis; N(2)-acetyl-L-ornithine from L-glutamate: step 2/4.</text>
</comment>
<feature type="binding site" evidence="8">
    <location>
        <position position="191"/>
    </location>
    <ligand>
        <name>substrate</name>
    </ligand>
</feature>
<evidence type="ECO:0000256" key="5">
    <source>
        <dbReference type="ARBA" id="ARBA00022741"/>
    </source>
</evidence>
<evidence type="ECO:0000256" key="7">
    <source>
        <dbReference type="ARBA" id="ARBA00022840"/>
    </source>
</evidence>
<evidence type="ECO:0000256" key="3">
    <source>
        <dbReference type="ARBA" id="ARBA00022605"/>
    </source>
</evidence>
<dbReference type="GO" id="GO:0005524">
    <property type="term" value="F:ATP binding"/>
    <property type="evidence" value="ECO:0007669"/>
    <property type="project" value="UniProtKB-UniRule"/>
</dbReference>
<dbReference type="NCBIfam" id="TIGR00761">
    <property type="entry name" value="argB"/>
    <property type="match status" value="1"/>
</dbReference>
<feature type="binding site" evidence="8">
    <location>
        <begin position="65"/>
        <end position="66"/>
    </location>
    <ligand>
        <name>substrate</name>
    </ligand>
</feature>
<dbReference type="PANTHER" id="PTHR23342:SF0">
    <property type="entry name" value="N-ACETYLGLUTAMATE SYNTHASE, MITOCHONDRIAL"/>
    <property type="match status" value="1"/>
</dbReference>
<dbReference type="OrthoDB" id="6816at2157"/>
<evidence type="ECO:0000256" key="1">
    <source>
        <dbReference type="ARBA" id="ARBA00004828"/>
    </source>
</evidence>
<dbReference type="InterPro" id="IPR037528">
    <property type="entry name" value="ArgB"/>
</dbReference>
<dbReference type="PIRSF" id="PIRSF000728">
    <property type="entry name" value="NAGK"/>
    <property type="match status" value="1"/>
</dbReference>
<comment type="catalytic activity">
    <reaction evidence="8">
        <text>N-acetyl-L-glutamate + ATP = N-acetyl-L-glutamyl 5-phosphate + ADP</text>
        <dbReference type="Rhea" id="RHEA:14629"/>
        <dbReference type="ChEBI" id="CHEBI:30616"/>
        <dbReference type="ChEBI" id="CHEBI:44337"/>
        <dbReference type="ChEBI" id="CHEBI:57936"/>
        <dbReference type="ChEBI" id="CHEBI:456216"/>
        <dbReference type="EC" id="2.7.2.8"/>
    </reaction>
</comment>
<evidence type="ECO:0000259" key="9">
    <source>
        <dbReference type="Pfam" id="PF00696"/>
    </source>
</evidence>
<dbReference type="InterPro" id="IPR001048">
    <property type="entry name" value="Asp/Glu/Uridylate_kinase"/>
</dbReference>
<keyword evidence="6 8" id="KW-0418">Kinase</keyword>
<dbReference type="FunFam" id="3.40.1160.10:FF:000004">
    <property type="entry name" value="Acetylglutamate kinase"/>
    <property type="match status" value="1"/>
</dbReference>
<dbReference type="EMBL" id="RJJG01000003">
    <property type="protein sequence ID" value="RNI09998.1"/>
    <property type="molecule type" value="Genomic_DNA"/>
</dbReference>
<name>A0A1L3Q544_9EURY</name>
<comment type="similarity">
    <text evidence="8">Belongs to the acetylglutamate kinase family. ArgB subfamily.</text>
</comment>
<evidence type="ECO:0000313" key="15">
    <source>
        <dbReference type="Proteomes" id="UP000267921"/>
    </source>
</evidence>
<reference evidence="10 13" key="1">
    <citation type="submission" date="2016-10" db="EMBL/GenBank/DDBJ databases">
        <title>Methanohalophilus halophilus.</title>
        <authorList>
            <person name="L'haridon S."/>
        </authorList>
    </citation>
    <scope>NUCLEOTIDE SEQUENCE [LARGE SCALE GENOMIC DNA]</scope>
    <source>
        <strain evidence="10 13">Z-7982</strain>
    </source>
</reference>
<accession>A0A1L3Q544</accession>
<keyword evidence="3 8" id="KW-0028">Amino-acid biosynthesis</keyword>
<evidence type="ECO:0000313" key="10">
    <source>
        <dbReference type="EMBL" id="APH39943.1"/>
    </source>
</evidence>
<dbReference type="Gene3D" id="3.40.1160.10">
    <property type="entry name" value="Acetylglutamate kinase-like"/>
    <property type="match status" value="1"/>
</dbReference>
<dbReference type="InterPro" id="IPR004662">
    <property type="entry name" value="AcgluKinase_fam"/>
</dbReference>
<comment type="function">
    <text evidence="8">Catalyzes the ATP-dependent phosphorylation of N-acetyl-L-glutamate.</text>
</comment>
<dbReference type="EMBL" id="CP017921">
    <property type="protein sequence ID" value="APH39943.1"/>
    <property type="molecule type" value="Genomic_DNA"/>
</dbReference>
<keyword evidence="7 8" id="KW-0067">ATP-binding</keyword>
<keyword evidence="2 8" id="KW-0055">Arginine biosynthesis</keyword>
<keyword evidence="5 8" id="KW-0547">Nucleotide-binding</keyword>
<evidence type="ECO:0000313" key="12">
    <source>
        <dbReference type="EMBL" id="SDW49367.1"/>
    </source>
</evidence>